<dbReference type="OrthoDB" id="10044727at2759"/>
<dbReference type="EMBL" id="CAJVPQ010004298">
    <property type="protein sequence ID" value="CAG8648603.1"/>
    <property type="molecule type" value="Genomic_DNA"/>
</dbReference>
<name>A0A9N9H2N8_9GLOM</name>
<dbReference type="AlphaFoldDB" id="A0A9N9H2N8"/>
<sequence>MIHKIPYSRREYHTKIWSFLWDEDIIFQVKAYIREHKWDITSQILMAQMNKIILLGLRFAPSLTIHLNTARNYLKEFGYTYVKVKKGTYIDRHKREDVIAYRKIFLKQMDKLENRMPIFSEDNLEEVI</sequence>
<keyword evidence="2" id="KW-1185">Reference proteome</keyword>
<comment type="caution">
    <text evidence="1">The sequence shown here is derived from an EMBL/GenBank/DDBJ whole genome shotgun (WGS) entry which is preliminary data.</text>
</comment>
<evidence type="ECO:0000313" key="2">
    <source>
        <dbReference type="Proteomes" id="UP000789570"/>
    </source>
</evidence>
<organism evidence="1 2">
    <name type="scientific">Funneliformis caledonium</name>
    <dbReference type="NCBI Taxonomy" id="1117310"/>
    <lineage>
        <taxon>Eukaryota</taxon>
        <taxon>Fungi</taxon>
        <taxon>Fungi incertae sedis</taxon>
        <taxon>Mucoromycota</taxon>
        <taxon>Glomeromycotina</taxon>
        <taxon>Glomeromycetes</taxon>
        <taxon>Glomerales</taxon>
        <taxon>Glomeraceae</taxon>
        <taxon>Funneliformis</taxon>
    </lineage>
</organism>
<accession>A0A9N9H2N8</accession>
<dbReference type="Proteomes" id="UP000789570">
    <property type="component" value="Unassembled WGS sequence"/>
</dbReference>
<dbReference type="PANTHER" id="PTHR35871">
    <property type="entry name" value="EXPRESSED PROTEIN"/>
    <property type="match status" value="1"/>
</dbReference>
<dbReference type="PANTHER" id="PTHR35871:SF1">
    <property type="entry name" value="CXC1-LIKE CYSTEINE CLUSTER ASSOCIATED WITH KDZ TRANSPOSASES DOMAIN-CONTAINING PROTEIN"/>
    <property type="match status" value="1"/>
</dbReference>
<proteinExistence type="predicted"/>
<evidence type="ECO:0000313" key="1">
    <source>
        <dbReference type="EMBL" id="CAG8648603.1"/>
    </source>
</evidence>
<gene>
    <name evidence="1" type="ORF">FCALED_LOCUS10942</name>
</gene>
<reference evidence="1" key="1">
    <citation type="submission" date="2021-06" db="EMBL/GenBank/DDBJ databases">
        <authorList>
            <person name="Kallberg Y."/>
            <person name="Tangrot J."/>
            <person name="Rosling A."/>
        </authorList>
    </citation>
    <scope>NUCLEOTIDE SEQUENCE</scope>
    <source>
        <strain evidence="1">UK204</strain>
    </source>
</reference>
<protein>
    <submittedName>
        <fullName evidence="1">8231_t:CDS:1</fullName>
    </submittedName>
</protein>